<dbReference type="EMBL" id="VFOV01000001">
    <property type="protein sequence ID" value="TQL69255.1"/>
    <property type="molecule type" value="Genomic_DNA"/>
</dbReference>
<dbReference type="RefSeq" id="WP_246088142.1">
    <property type="nucleotide sequence ID" value="NZ_VFOV01000001.1"/>
</dbReference>
<dbReference type="Gene3D" id="3.40.630.30">
    <property type="match status" value="1"/>
</dbReference>
<keyword evidence="2" id="KW-0689">Ribosomal protein</keyword>
<evidence type="ECO:0000259" key="1">
    <source>
        <dbReference type="PROSITE" id="PS51186"/>
    </source>
</evidence>
<reference evidence="2 3" key="1">
    <citation type="submission" date="2019-06" db="EMBL/GenBank/DDBJ databases">
        <title>Sequencing the genomes of 1000 actinobacteria strains.</title>
        <authorList>
            <person name="Klenk H.-P."/>
        </authorList>
    </citation>
    <scope>NUCLEOTIDE SEQUENCE [LARGE SCALE GENOMIC DNA]</scope>
    <source>
        <strain evidence="2 3">DSM 25218</strain>
    </source>
</reference>
<dbReference type="InterPro" id="IPR000182">
    <property type="entry name" value="GNAT_dom"/>
</dbReference>
<proteinExistence type="predicted"/>
<dbReference type="Proteomes" id="UP000320209">
    <property type="component" value="Unassembled WGS sequence"/>
</dbReference>
<protein>
    <submittedName>
        <fullName evidence="2">Ribosomal protein S18 acetylase RimI-like enzyme</fullName>
    </submittedName>
</protein>
<dbReference type="PROSITE" id="PS51186">
    <property type="entry name" value="GNAT"/>
    <property type="match status" value="1"/>
</dbReference>
<name>A0A543A9L7_9ACTN</name>
<gene>
    <name evidence="2" type="ORF">FB381_3159</name>
</gene>
<sequence>MGGRHLHDPDAGARHLADDAVGRALPRIIVDEIGSDEQRLQAVEIWRAANAARRRTATDARVRRVRDNLDTAELALLAHYGPRPAGMLLAETYLVDGIPLPGFGHISMVFVDPALWGSHVGTEMIRDLQSRGWEGLSVWTRSDNRRAQRLYERTGFTDTDNRSTLHDGDEIMQLAWARE</sequence>
<dbReference type="InterPro" id="IPR016181">
    <property type="entry name" value="Acyl_CoA_acyltransferase"/>
</dbReference>
<evidence type="ECO:0000313" key="3">
    <source>
        <dbReference type="Proteomes" id="UP000320209"/>
    </source>
</evidence>
<evidence type="ECO:0000313" key="2">
    <source>
        <dbReference type="EMBL" id="TQL69255.1"/>
    </source>
</evidence>
<feature type="domain" description="N-acetyltransferase" evidence="1">
    <location>
        <begin position="28"/>
        <end position="177"/>
    </location>
</feature>
<comment type="caution">
    <text evidence="2">The sequence shown here is derived from an EMBL/GenBank/DDBJ whole genome shotgun (WGS) entry which is preliminary data.</text>
</comment>
<organism evidence="2 3">
    <name type="scientific">Nocardioides albertanoniae</name>
    <dbReference type="NCBI Taxonomy" id="1175486"/>
    <lineage>
        <taxon>Bacteria</taxon>
        <taxon>Bacillati</taxon>
        <taxon>Actinomycetota</taxon>
        <taxon>Actinomycetes</taxon>
        <taxon>Propionibacteriales</taxon>
        <taxon>Nocardioidaceae</taxon>
        <taxon>Nocardioides</taxon>
    </lineage>
</organism>
<keyword evidence="2" id="KW-0687">Ribonucleoprotein</keyword>
<dbReference type="Pfam" id="PF00583">
    <property type="entry name" value="Acetyltransf_1"/>
    <property type="match status" value="1"/>
</dbReference>
<dbReference type="AlphaFoldDB" id="A0A543A9L7"/>
<accession>A0A543A9L7</accession>
<dbReference type="SUPFAM" id="SSF55729">
    <property type="entry name" value="Acyl-CoA N-acyltransferases (Nat)"/>
    <property type="match status" value="1"/>
</dbReference>
<dbReference type="GO" id="GO:0005840">
    <property type="term" value="C:ribosome"/>
    <property type="evidence" value="ECO:0007669"/>
    <property type="project" value="UniProtKB-KW"/>
</dbReference>
<keyword evidence="3" id="KW-1185">Reference proteome</keyword>
<dbReference type="GO" id="GO:0016747">
    <property type="term" value="F:acyltransferase activity, transferring groups other than amino-acyl groups"/>
    <property type="evidence" value="ECO:0007669"/>
    <property type="project" value="InterPro"/>
</dbReference>